<evidence type="ECO:0000256" key="1">
    <source>
        <dbReference type="ARBA" id="ARBA00004413"/>
    </source>
</evidence>
<dbReference type="Pfam" id="PF00596">
    <property type="entry name" value="Aldolase_II"/>
    <property type="match status" value="1"/>
</dbReference>
<evidence type="ECO:0000313" key="6">
    <source>
        <dbReference type="EMBL" id="MFH4975540.1"/>
    </source>
</evidence>
<proteinExistence type="inferred from homology"/>
<evidence type="ECO:0000256" key="3">
    <source>
        <dbReference type="ARBA" id="ARBA00023203"/>
    </source>
</evidence>
<keyword evidence="7" id="KW-1185">Reference proteome</keyword>
<reference evidence="6 7" key="1">
    <citation type="submission" date="2024-08" db="EMBL/GenBank/DDBJ databases">
        <title>Gnathostoma spinigerum genome.</title>
        <authorList>
            <person name="Gonzalez-Bertolin B."/>
            <person name="Monzon S."/>
            <person name="Zaballos A."/>
            <person name="Jimenez P."/>
            <person name="Dekumyoy P."/>
            <person name="Varona S."/>
            <person name="Cuesta I."/>
            <person name="Sumanam S."/>
            <person name="Adisakwattana P."/>
            <person name="Gasser R.B."/>
            <person name="Hernandez-Gonzalez A."/>
            <person name="Young N.D."/>
            <person name="Perteguer M.J."/>
        </authorList>
    </citation>
    <scope>NUCLEOTIDE SEQUENCE [LARGE SCALE GENOMIC DNA]</scope>
    <source>
        <strain evidence="6">AL3</strain>
        <tissue evidence="6">Liver</tissue>
    </source>
</reference>
<dbReference type="InterPro" id="IPR051017">
    <property type="entry name" value="Aldolase-II_Adducin_sf"/>
</dbReference>
<feature type="compositionally biased region" description="Low complexity" evidence="4">
    <location>
        <begin position="645"/>
        <end position="654"/>
    </location>
</feature>
<dbReference type="InterPro" id="IPR001303">
    <property type="entry name" value="Aldolase_II/adducin_N"/>
</dbReference>
<feature type="domain" description="Class II aldolase/adducin N-terminal" evidence="5">
    <location>
        <begin position="130"/>
        <end position="311"/>
    </location>
</feature>
<dbReference type="EMBL" id="JBGFUD010000963">
    <property type="protein sequence ID" value="MFH4975540.1"/>
    <property type="molecule type" value="Genomic_DNA"/>
</dbReference>
<name>A0ABD6EGU2_9BILA</name>
<feature type="region of interest" description="Disordered" evidence="4">
    <location>
        <begin position="471"/>
        <end position="495"/>
    </location>
</feature>
<evidence type="ECO:0000256" key="4">
    <source>
        <dbReference type="SAM" id="MobiDB-lite"/>
    </source>
</evidence>
<sequence>MLGQANVSSTHVERTFVNFDPDDPEYIKDLQRPAVIKEDLLEMERRRRVQELLESKSFCQELEKLIKQESENSKCDPEHLQTLQRLSELTLPHGQFAAASLRNIWSSFVVPVADIKGNDKYSKTERILRNKLACLYRLVDLFQWSQGIYNHITLRLQDNPNELLINPFGLLYQEITASSLVKITLDGVIVDHGSTKLGINQAGYVLHSAIHKARPNVHCVIHLHTPVVSAVSSMKCGLLPISQEAYIIGPVAHHDFQGILDDENERDSIISDLGDKNVLLLRNHGFVSCGSTVEEALHLAYHTIIACEIQVRAARAGIENLTIPDKKAAERAFGTAQRGAGGVNRSPAKSTEGRQIEWKIGELEWEAWMRVLDSAGYRTGHIYRQPLFPARSTALQPSMQHNDVAVPPSSSAMGAVDETDPEALMAHRIALVRKQQEKANWLNSPNAYQKVEILETGTDHPKRITKWVQDVTSPSQKNTPIKISSPHQFNPFGTNPREFKDKQRAIKENRRLGATSAGPQSQILDGVTYDEIQRPDSVASGANAGDKVVMIGTASKGIIERQHQHNAQVYRQLYAPNPFATETDEDIQNYIQLVGSRTPRPGSASETTGSADVGVPPSPPGYDTDSPYIETVSLMQVAREHRSKAMTSATASASVDEEGESGEQEPSSHNQPSKTTAPVSKLAKETKFDESDEAENRLVPSRLPPTPFPSPVNGYKSTSNVAPNGSPALSTCFTRSKSERISSTIPRNTSPGSNDTTVRSSELIVSEDELSSSKDSKKKKRRFFSFGKKKK</sequence>
<dbReference type="Proteomes" id="UP001608902">
    <property type="component" value="Unassembled WGS sequence"/>
</dbReference>
<keyword evidence="3" id="KW-0009">Actin-binding</keyword>
<protein>
    <recommendedName>
        <fullName evidence="5">Class II aldolase/adducin N-terminal domain-containing protein</fullName>
    </recommendedName>
</protein>
<feature type="region of interest" description="Disordered" evidence="4">
    <location>
        <begin position="639"/>
        <end position="791"/>
    </location>
</feature>
<dbReference type="Gene3D" id="3.40.225.10">
    <property type="entry name" value="Class II aldolase/adducin N-terminal domain"/>
    <property type="match status" value="1"/>
</dbReference>
<dbReference type="PANTHER" id="PTHR10672:SF3">
    <property type="entry name" value="PROTEIN HU-LI TAI SHAO"/>
    <property type="match status" value="1"/>
</dbReference>
<evidence type="ECO:0000313" key="7">
    <source>
        <dbReference type="Proteomes" id="UP001608902"/>
    </source>
</evidence>
<evidence type="ECO:0000256" key="2">
    <source>
        <dbReference type="ARBA" id="ARBA00006274"/>
    </source>
</evidence>
<dbReference type="AlphaFoldDB" id="A0ABD6EGU2"/>
<accession>A0ABD6EGU2</accession>
<comment type="subcellular location">
    <subcellularLocation>
        <location evidence="1">Cell membrane</location>
        <topology evidence="1">Peripheral membrane protein</topology>
        <orientation evidence="1">Cytoplasmic side</orientation>
    </subcellularLocation>
</comment>
<feature type="compositionally biased region" description="Polar residues" evidence="4">
    <location>
        <begin position="715"/>
        <end position="760"/>
    </location>
</feature>
<gene>
    <name evidence="6" type="ORF">AB6A40_002249</name>
</gene>
<feature type="compositionally biased region" description="Polar residues" evidence="4">
    <location>
        <begin position="471"/>
        <end position="493"/>
    </location>
</feature>
<organism evidence="6 7">
    <name type="scientific">Gnathostoma spinigerum</name>
    <dbReference type="NCBI Taxonomy" id="75299"/>
    <lineage>
        <taxon>Eukaryota</taxon>
        <taxon>Metazoa</taxon>
        <taxon>Ecdysozoa</taxon>
        <taxon>Nematoda</taxon>
        <taxon>Chromadorea</taxon>
        <taxon>Rhabditida</taxon>
        <taxon>Spirurina</taxon>
        <taxon>Gnathostomatomorpha</taxon>
        <taxon>Gnathostomatoidea</taxon>
        <taxon>Gnathostomatidae</taxon>
        <taxon>Gnathostoma</taxon>
    </lineage>
</organism>
<dbReference type="InterPro" id="IPR036409">
    <property type="entry name" value="Aldolase_II/adducin_N_sf"/>
</dbReference>
<dbReference type="NCBIfam" id="NF005451">
    <property type="entry name" value="PRK07044.1"/>
    <property type="match status" value="1"/>
</dbReference>
<dbReference type="SUPFAM" id="SSF53639">
    <property type="entry name" value="AraD/HMP-PK domain-like"/>
    <property type="match status" value="1"/>
</dbReference>
<dbReference type="GO" id="GO:0005886">
    <property type="term" value="C:plasma membrane"/>
    <property type="evidence" value="ECO:0007669"/>
    <property type="project" value="UniProtKB-SubCell"/>
</dbReference>
<dbReference type="FunFam" id="3.40.225.10:FF:000013">
    <property type="entry name" value="Class II aldolase"/>
    <property type="match status" value="1"/>
</dbReference>
<dbReference type="GO" id="GO:0003779">
    <property type="term" value="F:actin binding"/>
    <property type="evidence" value="ECO:0007669"/>
    <property type="project" value="UniProtKB-KW"/>
</dbReference>
<feature type="compositionally biased region" description="Basic residues" evidence="4">
    <location>
        <begin position="776"/>
        <end position="791"/>
    </location>
</feature>
<feature type="region of interest" description="Disordered" evidence="4">
    <location>
        <begin position="595"/>
        <end position="627"/>
    </location>
</feature>
<comment type="caution">
    <text evidence="6">The sequence shown here is derived from an EMBL/GenBank/DDBJ whole genome shotgun (WGS) entry which is preliminary data.</text>
</comment>
<feature type="compositionally biased region" description="Polar residues" evidence="4">
    <location>
        <begin position="669"/>
        <end position="678"/>
    </location>
</feature>
<dbReference type="PANTHER" id="PTHR10672">
    <property type="entry name" value="ADDUCIN"/>
    <property type="match status" value="1"/>
</dbReference>
<evidence type="ECO:0000259" key="5">
    <source>
        <dbReference type="SMART" id="SM01007"/>
    </source>
</evidence>
<comment type="similarity">
    <text evidence="2">Belongs to the aldolase class II family. Adducin subfamily.</text>
</comment>
<dbReference type="SMART" id="SM01007">
    <property type="entry name" value="Aldolase_II"/>
    <property type="match status" value="1"/>
</dbReference>